<feature type="transmembrane region" description="Helical" evidence="1">
    <location>
        <begin position="36"/>
        <end position="61"/>
    </location>
</feature>
<feature type="transmembrane region" description="Helical" evidence="1">
    <location>
        <begin position="185"/>
        <end position="207"/>
    </location>
</feature>
<accession>A0ABV8V1A0</accession>
<organism evidence="2 3">
    <name type="scientific">Simiduia curdlanivorans</name>
    <dbReference type="NCBI Taxonomy" id="1492769"/>
    <lineage>
        <taxon>Bacteria</taxon>
        <taxon>Pseudomonadati</taxon>
        <taxon>Pseudomonadota</taxon>
        <taxon>Gammaproteobacteria</taxon>
        <taxon>Cellvibrionales</taxon>
        <taxon>Cellvibrionaceae</taxon>
        <taxon>Simiduia</taxon>
    </lineage>
</organism>
<feature type="transmembrane region" description="Helical" evidence="1">
    <location>
        <begin position="81"/>
        <end position="103"/>
    </location>
</feature>
<keyword evidence="1" id="KW-1133">Transmembrane helix</keyword>
<evidence type="ECO:0000256" key="1">
    <source>
        <dbReference type="SAM" id="Phobius"/>
    </source>
</evidence>
<gene>
    <name evidence="2" type="ORF">ACFOX3_04920</name>
</gene>
<feature type="transmembrane region" description="Helical" evidence="1">
    <location>
        <begin position="123"/>
        <end position="140"/>
    </location>
</feature>
<dbReference type="EMBL" id="JBHSCX010000003">
    <property type="protein sequence ID" value="MFC4361633.1"/>
    <property type="molecule type" value="Genomic_DNA"/>
</dbReference>
<proteinExistence type="predicted"/>
<reference evidence="3" key="1">
    <citation type="journal article" date="2019" name="Int. J. Syst. Evol. Microbiol.">
        <title>The Global Catalogue of Microorganisms (GCM) 10K type strain sequencing project: providing services to taxonomists for standard genome sequencing and annotation.</title>
        <authorList>
            <consortium name="The Broad Institute Genomics Platform"/>
            <consortium name="The Broad Institute Genome Sequencing Center for Infectious Disease"/>
            <person name="Wu L."/>
            <person name="Ma J."/>
        </authorList>
    </citation>
    <scope>NUCLEOTIDE SEQUENCE [LARGE SCALE GENOMIC DNA]</scope>
    <source>
        <strain evidence="3">CECT 8570</strain>
    </source>
</reference>
<evidence type="ECO:0000313" key="2">
    <source>
        <dbReference type="EMBL" id="MFC4361633.1"/>
    </source>
</evidence>
<dbReference type="RefSeq" id="WP_290259429.1">
    <property type="nucleotide sequence ID" value="NZ_JAUFQG010000004.1"/>
</dbReference>
<feature type="transmembrane region" description="Helical" evidence="1">
    <location>
        <begin position="222"/>
        <end position="241"/>
    </location>
</feature>
<sequence length="284" mass="31102">MLSEVVLDQNAMPEASTATKSPALWQRKLLSNAGRAWFAVAFLGQWIFVAYVVLHYGGMLLENGLAGWSVENKNAYVAGDWLGNMAMLAHIALAVIVLVGGSLQLMPAVRSHWPKFHRINGRVYIVGAVVTSVAGLILVWGRGTVGGVVMQWGISLNALLIIGFAGLTIYCAMQRRLAEHQRWALRLFMVVSAVWFFRITFMLWMVLTGGAGVNFEDFTGPFPYTLVFAQYLVPLFLLELFQWVKAKGTGVATCAMAFTVMLCILLTLAGVGAATVAMWLPKVL</sequence>
<dbReference type="Proteomes" id="UP001595840">
    <property type="component" value="Unassembled WGS sequence"/>
</dbReference>
<dbReference type="Pfam" id="PF10067">
    <property type="entry name" value="DUF2306"/>
    <property type="match status" value="1"/>
</dbReference>
<evidence type="ECO:0000313" key="3">
    <source>
        <dbReference type="Proteomes" id="UP001595840"/>
    </source>
</evidence>
<feature type="transmembrane region" description="Helical" evidence="1">
    <location>
        <begin position="152"/>
        <end position="173"/>
    </location>
</feature>
<dbReference type="InterPro" id="IPR018750">
    <property type="entry name" value="DUF2306_membrane"/>
</dbReference>
<comment type="caution">
    <text evidence="2">The sequence shown here is derived from an EMBL/GenBank/DDBJ whole genome shotgun (WGS) entry which is preliminary data.</text>
</comment>
<feature type="transmembrane region" description="Helical" evidence="1">
    <location>
        <begin position="253"/>
        <end position="280"/>
    </location>
</feature>
<name>A0ABV8V1A0_9GAMM</name>
<protein>
    <submittedName>
        <fullName evidence="2">DUF2306 domain-containing protein</fullName>
    </submittedName>
</protein>
<keyword evidence="1" id="KW-0812">Transmembrane</keyword>
<keyword evidence="3" id="KW-1185">Reference proteome</keyword>
<keyword evidence="1" id="KW-0472">Membrane</keyword>